<comment type="catalytic activity">
    <reaction evidence="6">
        <text>(sulfur carrier)-H + L-cysteine = (sulfur carrier)-SH + L-alanine</text>
        <dbReference type="Rhea" id="RHEA:43892"/>
        <dbReference type="Rhea" id="RHEA-COMP:14737"/>
        <dbReference type="Rhea" id="RHEA-COMP:14739"/>
        <dbReference type="ChEBI" id="CHEBI:29917"/>
        <dbReference type="ChEBI" id="CHEBI:35235"/>
        <dbReference type="ChEBI" id="CHEBI:57972"/>
        <dbReference type="ChEBI" id="CHEBI:64428"/>
        <dbReference type="EC" id="2.8.1.7"/>
    </reaction>
</comment>
<dbReference type="InterPro" id="IPR015422">
    <property type="entry name" value="PyrdxlP-dep_Trfase_small"/>
</dbReference>
<dbReference type="Gene3D" id="3.40.640.10">
    <property type="entry name" value="Type I PLP-dependent aspartate aminotransferase-like (Major domain)"/>
    <property type="match status" value="1"/>
</dbReference>
<dbReference type="AlphaFoldDB" id="A0A967C1W7"/>
<evidence type="ECO:0000313" key="9">
    <source>
        <dbReference type="Proteomes" id="UP000761264"/>
    </source>
</evidence>
<evidence type="ECO:0000256" key="6">
    <source>
        <dbReference type="ARBA" id="ARBA00050776"/>
    </source>
</evidence>
<sequence length="423" mass="45572">MALATDTLTEIGAGSNSTLAFDVERLREDFPILKQQVYGKPLVYLDSGSSSQKPRAVIDAMSELLETGYANVHRGAYYFSQTLTDRYEGVRKTVARFLNAASDQEIVFTRNVTEAINLVAHSFGNSLAAGDEVIITEMEHHANIVPWQLLRDRIGITLKVVPIAEDGSLRLDAYADMLTPRTRLVAITHVSNVLGSVNPMKEIIRLAHKAGALVLVDGAQAVVHGKVDVQDLDADFYAFTGHKLYGPTAIGVLYGKASLLTEMPPFLGGGDMIRSVSFSETTYADPPHRFEAGTPPIVEVIGLGAAIDYVTAIGHDAIAAHEAGLLAYATERLQQIDGLTIYGTAKEKAAIISFGLEGIHPHDIGTIIDREGVAIRVGHHCAQPLMECLGLPATARASFGLYNTPAEVDVLARALEKVKELFG</sequence>
<dbReference type="GO" id="GO:0031071">
    <property type="term" value="F:cysteine desulfurase activity"/>
    <property type="evidence" value="ECO:0007669"/>
    <property type="project" value="UniProtKB-EC"/>
</dbReference>
<dbReference type="GO" id="GO:0030170">
    <property type="term" value="F:pyridoxal phosphate binding"/>
    <property type="evidence" value="ECO:0007669"/>
    <property type="project" value="InterPro"/>
</dbReference>
<keyword evidence="9" id="KW-1185">Reference proteome</keyword>
<dbReference type="Gene3D" id="3.90.1150.10">
    <property type="entry name" value="Aspartate Aminotransferase, domain 1"/>
    <property type="match status" value="1"/>
</dbReference>
<dbReference type="SUPFAM" id="SSF53383">
    <property type="entry name" value="PLP-dependent transferases"/>
    <property type="match status" value="1"/>
</dbReference>
<name>A0A967C1W7_9PROT</name>
<dbReference type="NCBIfam" id="TIGR01979">
    <property type="entry name" value="sufS"/>
    <property type="match status" value="1"/>
</dbReference>
<proteinExistence type="inferred from homology"/>
<comment type="similarity">
    <text evidence="2">Belongs to the class-V pyridoxal-phosphate-dependent aminotransferase family. Csd subfamily.</text>
</comment>
<dbReference type="InterPro" id="IPR000192">
    <property type="entry name" value="Aminotrans_V_dom"/>
</dbReference>
<evidence type="ECO:0000256" key="3">
    <source>
        <dbReference type="ARBA" id="ARBA00012239"/>
    </source>
</evidence>
<dbReference type="CDD" id="cd06453">
    <property type="entry name" value="SufS_like"/>
    <property type="match status" value="1"/>
</dbReference>
<evidence type="ECO:0000256" key="2">
    <source>
        <dbReference type="ARBA" id="ARBA00010447"/>
    </source>
</evidence>
<dbReference type="PANTHER" id="PTHR43586:SF8">
    <property type="entry name" value="CYSTEINE DESULFURASE 1, CHLOROPLASTIC"/>
    <property type="match status" value="1"/>
</dbReference>
<protein>
    <recommendedName>
        <fullName evidence="3">cysteine desulfurase</fullName>
        <ecNumber evidence="3">2.8.1.7</ecNumber>
    </recommendedName>
</protein>
<dbReference type="InterPro" id="IPR010970">
    <property type="entry name" value="Cys_dSase_SufS"/>
</dbReference>
<evidence type="ECO:0000256" key="1">
    <source>
        <dbReference type="ARBA" id="ARBA00001933"/>
    </source>
</evidence>
<dbReference type="GO" id="GO:0006534">
    <property type="term" value="P:cysteine metabolic process"/>
    <property type="evidence" value="ECO:0007669"/>
    <property type="project" value="InterPro"/>
</dbReference>
<dbReference type="EC" id="2.8.1.7" evidence="3"/>
<dbReference type="InterPro" id="IPR015421">
    <property type="entry name" value="PyrdxlP-dep_Trfase_major"/>
</dbReference>
<feature type="domain" description="Aminotransferase class V" evidence="7">
    <location>
        <begin position="43"/>
        <end position="411"/>
    </location>
</feature>
<comment type="caution">
    <text evidence="8">The sequence shown here is derived from an EMBL/GenBank/DDBJ whole genome shotgun (WGS) entry which is preliminary data.</text>
</comment>
<comment type="cofactor">
    <cofactor evidence="1">
        <name>pyridoxal 5'-phosphate</name>
        <dbReference type="ChEBI" id="CHEBI:597326"/>
    </cofactor>
</comment>
<evidence type="ECO:0000256" key="5">
    <source>
        <dbReference type="ARBA" id="ARBA00022898"/>
    </source>
</evidence>
<dbReference type="InterPro" id="IPR015424">
    <property type="entry name" value="PyrdxlP-dep_Trfase"/>
</dbReference>
<dbReference type="RefSeq" id="WP_167220549.1">
    <property type="nucleotide sequence ID" value="NZ_JAAQPH010000001.1"/>
</dbReference>
<organism evidence="8 9">
    <name type="scientific">Pelagibius litoralis</name>
    <dbReference type="NCBI Taxonomy" id="374515"/>
    <lineage>
        <taxon>Bacteria</taxon>
        <taxon>Pseudomonadati</taxon>
        <taxon>Pseudomonadota</taxon>
        <taxon>Alphaproteobacteria</taxon>
        <taxon>Rhodospirillales</taxon>
        <taxon>Rhodovibrionaceae</taxon>
        <taxon>Pelagibius</taxon>
    </lineage>
</organism>
<keyword evidence="5" id="KW-0663">Pyridoxal phosphate</keyword>
<dbReference type="PANTHER" id="PTHR43586">
    <property type="entry name" value="CYSTEINE DESULFURASE"/>
    <property type="match status" value="1"/>
</dbReference>
<dbReference type="EMBL" id="JAAQPH010000001">
    <property type="protein sequence ID" value="NIA67223.1"/>
    <property type="molecule type" value="Genomic_DNA"/>
</dbReference>
<dbReference type="Pfam" id="PF00266">
    <property type="entry name" value="Aminotran_5"/>
    <property type="match status" value="1"/>
</dbReference>
<reference evidence="8" key="1">
    <citation type="submission" date="2020-03" db="EMBL/GenBank/DDBJ databases">
        <title>Genome of Pelagibius litoralis DSM 21314T.</title>
        <authorList>
            <person name="Wang G."/>
        </authorList>
    </citation>
    <scope>NUCLEOTIDE SEQUENCE</scope>
    <source>
        <strain evidence="8">DSM 21314</strain>
    </source>
</reference>
<evidence type="ECO:0000256" key="4">
    <source>
        <dbReference type="ARBA" id="ARBA00022679"/>
    </source>
</evidence>
<accession>A0A967C1W7</accession>
<evidence type="ECO:0000259" key="7">
    <source>
        <dbReference type="Pfam" id="PF00266"/>
    </source>
</evidence>
<dbReference type="Proteomes" id="UP000761264">
    <property type="component" value="Unassembled WGS sequence"/>
</dbReference>
<keyword evidence="4" id="KW-0808">Transferase</keyword>
<evidence type="ECO:0000313" key="8">
    <source>
        <dbReference type="EMBL" id="NIA67223.1"/>
    </source>
</evidence>
<gene>
    <name evidence="8" type="ORF">HBA54_01300</name>
</gene>